<dbReference type="RefSeq" id="XP_018276461.1">
    <property type="nucleotide sequence ID" value="XM_018424083.1"/>
</dbReference>
<reference evidence="7 8" key="1">
    <citation type="submission" date="2015-03" db="EMBL/GenBank/DDBJ databases">
        <title>Genomics and transcriptomics of the oil-accumulating basidiomycete yeast T. oleaginosus allow insights into substrate utilization and the diverse evolutionary trajectories of mating systems in fungi.</title>
        <authorList>
            <consortium name="DOE Joint Genome Institute"/>
            <person name="Kourist R."/>
            <person name="Kracht O."/>
            <person name="Bracharz F."/>
            <person name="Lipzen A."/>
            <person name="Nolan M."/>
            <person name="Ohm R."/>
            <person name="Grigoriev I."/>
            <person name="Sun S."/>
            <person name="Heitman J."/>
            <person name="Bruck T."/>
            <person name="Nowrousian M."/>
        </authorList>
    </citation>
    <scope>NUCLEOTIDE SEQUENCE [LARGE SCALE GENOMIC DNA]</scope>
    <source>
        <strain evidence="7 8">IBC0246</strain>
    </source>
</reference>
<dbReference type="SUPFAM" id="SSF51430">
    <property type="entry name" value="NAD(P)-linked oxidoreductase"/>
    <property type="match status" value="1"/>
</dbReference>
<dbReference type="InterPro" id="IPR036812">
    <property type="entry name" value="NAD(P)_OxRdtase_dom_sf"/>
</dbReference>
<feature type="site" description="Lowers pKa of active site Tyr" evidence="5">
    <location>
        <position position="78"/>
    </location>
</feature>
<evidence type="ECO:0000313" key="7">
    <source>
        <dbReference type="EMBL" id="KLT39970.1"/>
    </source>
</evidence>
<dbReference type="STRING" id="879819.A0A0J0XFY4"/>
<feature type="active site" description="Proton donor" evidence="3">
    <location>
        <position position="53"/>
    </location>
</feature>
<gene>
    <name evidence="7" type="ORF">CC85DRAFT_287952</name>
</gene>
<dbReference type="PRINTS" id="PR00069">
    <property type="entry name" value="ALDKETRDTASE"/>
</dbReference>
<keyword evidence="8" id="KW-1185">Reference proteome</keyword>
<dbReference type="PROSITE" id="PS00798">
    <property type="entry name" value="ALDOKETO_REDUCTASE_1"/>
    <property type="match status" value="1"/>
</dbReference>
<dbReference type="GO" id="GO:0016491">
    <property type="term" value="F:oxidoreductase activity"/>
    <property type="evidence" value="ECO:0007669"/>
    <property type="project" value="UniProtKB-KW"/>
</dbReference>
<proteinExistence type="inferred from homology"/>
<dbReference type="PANTHER" id="PTHR11732">
    <property type="entry name" value="ALDO/KETO REDUCTASE"/>
    <property type="match status" value="1"/>
</dbReference>
<dbReference type="Proteomes" id="UP000053611">
    <property type="component" value="Unassembled WGS sequence"/>
</dbReference>
<dbReference type="GeneID" id="28984686"/>
<dbReference type="FunFam" id="3.20.20.100:FF:000007">
    <property type="entry name" value="NAD(P)H-dependent D-xylose reductase xyl1"/>
    <property type="match status" value="1"/>
</dbReference>
<sequence>MVKSVPTEFKLNSGNTIPAVGLGTWQSKPGEVEKAVEHAIKSGYRHIDGALCYQNEEEVGKGVKASGVPREELFLTSKLWCTYHDRVEEGLDITLKDLGTDYLDLYLVHWPVRTVENGTSKLFPTKPDGSRNIDRSWDQAETWRQMEAVLAKGKVKAIGVSNCSELYLERLSKTWKVVPAVNQVELHPYNPQQKLKAYCDKQGIRLQAYSPLGSAGSPLHDDPEIKKIADKHGVSVATILISYQVNRGVVVLPKSVTPSRIDDNKKVIALDEEDMKTLDGLAAAGKQHRFVSPPWGTDFGFEDWFGPGNEKAPEGTVFESRGQTFEK</sequence>
<dbReference type="InterPro" id="IPR018170">
    <property type="entry name" value="Aldo/ket_reductase_CS"/>
</dbReference>
<evidence type="ECO:0000259" key="6">
    <source>
        <dbReference type="Pfam" id="PF00248"/>
    </source>
</evidence>
<evidence type="ECO:0000256" key="1">
    <source>
        <dbReference type="ARBA" id="ARBA00007905"/>
    </source>
</evidence>
<dbReference type="PIRSF" id="PIRSF000097">
    <property type="entry name" value="AKR"/>
    <property type="match status" value="1"/>
</dbReference>
<dbReference type="Pfam" id="PF00248">
    <property type="entry name" value="Aldo_ket_red"/>
    <property type="match status" value="1"/>
</dbReference>
<comment type="similarity">
    <text evidence="1">Belongs to the aldo/keto reductase family.</text>
</comment>
<dbReference type="InterPro" id="IPR020471">
    <property type="entry name" value="AKR"/>
</dbReference>
<dbReference type="EMBL" id="KQ087244">
    <property type="protein sequence ID" value="KLT39970.1"/>
    <property type="molecule type" value="Genomic_DNA"/>
</dbReference>
<name>A0A0J0XFY4_9TREE</name>
<evidence type="ECO:0000256" key="3">
    <source>
        <dbReference type="PIRSR" id="PIRSR000097-1"/>
    </source>
</evidence>
<evidence type="ECO:0000256" key="4">
    <source>
        <dbReference type="PIRSR" id="PIRSR000097-2"/>
    </source>
</evidence>
<dbReference type="Gene3D" id="3.20.20.100">
    <property type="entry name" value="NADP-dependent oxidoreductase domain"/>
    <property type="match status" value="1"/>
</dbReference>
<feature type="binding site" evidence="4">
    <location>
        <position position="109"/>
    </location>
    <ligand>
        <name>substrate</name>
    </ligand>
</feature>
<evidence type="ECO:0000313" key="8">
    <source>
        <dbReference type="Proteomes" id="UP000053611"/>
    </source>
</evidence>
<keyword evidence="2" id="KW-0560">Oxidoreductase</keyword>
<dbReference type="AlphaFoldDB" id="A0A0J0XFY4"/>
<dbReference type="InterPro" id="IPR023210">
    <property type="entry name" value="NADP_OxRdtase_dom"/>
</dbReference>
<dbReference type="OrthoDB" id="416253at2759"/>
<organism evidence="7 8">
    <name type="scientific">Cutaneotrichosporon oleaginosum</name>
    <dbReference type="NCBI Taxonomy" id="879819"/>
    <lineage>
        <taxon>Eukaryota</taxon>
        <taxon>Fungi</taxon>
        <taxon>Dikarya</taxon>
        <taxon>Basidiomycota</taxon>
        <taxon>Agaricomycotina</taxon>
        <taxon>Tremellomycetes</taxon>
        <taxon>Trichosporonales</taxon>
        <taxon>Trichosporonaceae</taxon>
        <taxon>Cutaneotrichosporon</taxon>
    </lineage>
</organism>
<protein>
    <submittedName>
        <fullName evidence="7">Putative NADP(+) coupled glycerol dehydrogenase</fullName>
    </submittedName>
</protein>
<feature type="domain" description="NADP-dependent oxidoreductase" evidence="6">
    <location>
        <begin position="20"/>
        <end position="281"/>
    </location>
</feature>
<evidence type="ECO:0000256" key="5">
    <source>
        <dbReference type="PIRSR" id="PIRSR000097-3"/>
    </source>
</evidence>
<evidence type="ECO:0000256" key="2">
    <source>
        <dbReference type="ARBA" id="ARBA00023002"/>
    </source>
</evidence>
<accession>A0A0J0XFY4</accession>